<keyword evidence="3" id="KW-1185">Reference proteome</keyword>
<dbReference type="Proteomes" id="UP000509667">
    <property type="component" value="Chromosome"/>
</dbReference>
<dbReference type="KEGG" id="hrr:HZS55_09120"/>
<proteinExistence type="predicted"/>
<protein>
    <submittedName>
        <fullName evidence="2">Uncharacterized protein</fullName>
    </submittedName>
</protein>
<dbReference type="EMBL" id="CP058910">
    <property type="protein sequence ID" value="QLH77445.1"/>
    <property type="molecule type" value="Genomic_DNA"/>
</dbReference>
<accession>A0A7D5P4L6</accession>
<feature type="compositionally biased region" description="Low complexity" evidence="1">
    <location>
        <begin position="186"/>
        <end position="197"/>
    </location>
</feature>
<name>A0A7D5P4L6_9EURY</name>
<dbReference type="GeneID" id="56078021"/>
<feature type="region of interest" description="Disordered" evidence="1">
    <location>
        <begin position="1"/>
        <end position="31"/>
    </location>
</feature>
<organism evidence="2 3">
    <name type="scientific">Halosimplex rubrum</name>
    <dbReference type="NCBI Taxonomy" id="869889"/>
    <lineage>
        <taxon>Archaea</taxon>
        <taxon>Methanobacteriati</taxon>
        <taxon>Methanobacteriota</taxon>
        <taxon>Stenosarchaea group</taxon>
        <taxon>Halobacteria</taxon>
        <taxon>Halobacteriales</taxon>
        <taxon>Haloarculaceae</taxon>
        <taxon>Halosimplex</taxon>
    </lineage>
</organism>
<evidence type="ECO:0000313" key="3">
    <source>
        <dbReference type="Proteomes" id="UP000509667"/>
    </source>
</evidence>
<reference evidence="2 3" key="1">
    <citation type="submission" date="2020-07" db="EMBL/GenBank/DDBJ databases">
        <title>Halosimplex pelagicum sp. nov. and Halosimplex rubrum sp. nov., isolated from salted brown alga Laminaria, and emended description of the genus Halosimplex.</title>
        <authorList>
            <person name="Cui H."/>
        </authorList>
    </citation>
    <scope>NUCLEOTIDE SEQUENCE [LARGE SCALE GENOMIC DNA]</scope>
    <source>
        <strain evidence="2 3">R27</strain>
    </source>
</reference>
<evidence type="ECO:0000256" key="1">
    <source>
        <dbReference type="SAM" id="MobiDB-lite"/>
    </source>
</evidence>
<dbReference type="AlphaFoldDB" id="A0A7D5P4L6"/>
<gene>
    <name evidence="2" type="ORF">HZS55_09120</name>
</gene>
<dbReference type="OrthoDB" id="201896at2157"/>
<sequence length="424" mass="44583">MADAPPENALQNVRAEWVPSDTSGTYPRPPTDAEWNRFGDWIISYPAWSGDAGVEGQTTAGSGDLEAHFRGAEEHDLAIAWYLQRFYVDGSGEPNDPIGAIIEHDYQTAFPTHEVLIRREVDDGGAKGAGFREFVYGSGCKPTSGSAPGDPSANEPIVGEAGYAAQKVRQYIVHQPVTSITPEVKSSSSDDTTQTVTIESEGASTTASVDLDGTTSVAASSSFSDIDAIWVDGDHVGDITVTDGNGNDLLETPIAGEPENIEADRGIPLLGSGSGSHSSEIGTDPGAYMFLGTSSTFGGGALAESANADRVHALDFNVDVEVAREAQQGTRRQALDMGTRTASAEADLAGPYESAIQNSRYFREVTGDLVYGYPDGAVTLHNSQPADTDDVDREQGDENMIYGITLEAHADGGDAITAVHSDAG</sequence>
<evidence type="ECO:0000313" key="2">
    <source>
        <dbReference type="EMBL" id="QLH77445.1"/>
    </source>
</evidence>
<dbReference type="RefSeq" id="WP_179911372.1">
    <property type="nucleotide sequence ID" value="NZ_CP058910.1"/>
</dbReference>
<feature type="region of interest" description="Disordered" evidence="1">
    <location>
        <begin position="182"/>
        <end position="202"/>
    </location>
</feature>